<protein>
    <submittedName>
        <fullName evidence="1">Uncharacterized protein</fullName>
    </submittedName>
</protein>
<dbReference type="AlphaFoldDB" id="A0A368QLJ3"/>
<gene>
    <name evidence="1" type="ORF">SETIT_3G321800v2</name>
</gene>
<dbReference type="EMBL" id="CM003530">
    <property type="protein sequence ID" value="RCV18684.1"/>
    <property type="molecule type" value="Genomic_DNA"/>
</dbReference>
<evidence type="ECO:0000313" key="1">
    <source>
        <dbReference type="EMBL" id="RCV18684.1"/>
    </source>
</evidence>
<sequence>MLRTTMSHANILIAFMLLIEWHLQPVGSVKPYITF</sequence>
<reference evidence="1" key="1">
    <citation type="journal article" date="2012" name="Nat. Biotechnol.">
        <title>Reference genome sequence of the model plant Setaria.</title>
        <authorList>
            <person name="Bennetzen J.L."/>
            <person name="Schmutz J."/>
            <person name="Wang H."/>
            <person name="Percifield R."/>
            <person name="Hawkins J."/>
            <person name="Pontaroli A.C."/>
            <person name="Estep M."/>
            <person name="Feng L."/>
            <person name="Vaughn J.N."/>
            <person name="Grimwood J."/>
            <person name="Jenkins J."/>
            <person name="Barry K."/>
            <person name="Lindquist E."/>
            <person name="Hellsten U."/>
            <person name="Deshpande S."/>
            <person name="Wang X."/>
            <person name="Wu X."/>
            <person name="Mitros T."/>
            <person name="Triplett J."/>
            <person name="Yang X."/>
            <person name="Ye C.Y."/>
            <person name="Mauro-Herrera M."/>
            <person name="Wang L."/>
            <person name="Li P."/>
            <person name="Sharma M."/>
            <person name="Sharma R."/>
            <person name="Ronald P.C."/>
            <person name="Panaud O."/>
            <person name="Kellogg E.A."/>
            <person name="Brutnell T.P."/>
            <person name="Doust A.N."/>
            <person name="Tuskan G.A."/>
            <person name="Rokhsar D."/>
            <person name="Devos K.M."/>
        </authorList>
    </citation>
    <scope>NUCLEOTIDE SEQUENCE [LARGE SCALE GENOMIC DNA]</scope>
    <source>
        <strain evidence="1">Yugu1</strain>
    </source>
</reference>
<name>A0A368QLJ3_SETIT</name>
<organism evidence="1">
    <name type="scientific">Setaria italica</name>
    <name type="common">Foxtail millet</name>
    <name type="synonym">Panicum italicum</name>
    <dbReference type="NCBI Taxonomy" id="4555"/>
    <lineage>
        <taxon>Eukaryota</taxon>
        <taxon>Viridiplantae</taxon>
        <taxon>Streptophyta</taxon>
        <taxon>Embryophyta</taxon>
        <taxon>Tracheophyta</taxon>
        <taxon>Spermatophyta</taxon>
        <taxon>Magnoliopsida</taxon>
        <taxon>Liliopsida</taxon>
        <taxon>Poales</taxon>
        <taxon>Poaceae</taxon>
        <taxon>PACMAD clade</taxon>
        <taxon>Panicoideae</taxon>
        <taxon>Panicodae</taxon>
        <taxon>Paniceae</taxon>
        <taxon>Cenchrinae</taxon>
        <taxon>Setaria</taxon>
    </lineage>
</organism>
<accession>A0A368QLJ3</accession>
<reference evidence="1" key="2">
    <citation type="submission" date="2015-07" db="EMBL/GenBank/DDBJ databases">
        <authorList>
            <person name="Noorani M."/>
        </authorList>
    </citation>
    <scope>NUCLEOTIDE SEQUENCE</scope>
    <source>
        <strain evidence="1">Yugu1</strain>
    </source>
</reference>
<proteinExistence type="predicted"/>